<dbReference type="OrthoDB" id="9794226at2"/>
<keyword evidence="4" id="KW-1185">Reference proteome</keyword>
<dbReference type="Gene3D" id="3.50.50.60">
    <property type="entry name" value="FAD/NAD(P)-binding domain"/>
    <property type="match status" value="1"/>
</dbReference>
<comment type="caution">
    <text evidence="3">The sequence shown here is derived from an EMBL/GenBank/DDBJ whole genome shotgun (WGS) entry which is preliminary data.</text>
</comment>
<dbReference type="Pfam" id="PF01266">
    <property type="entry name" value="DAO"/>
    <property type="match status" value="1"/>
</dbReference>
<dbReference type="Proteomes" id="UP000248806">
    <property type="component" value="Unassembled WGS sequence"/>
</dbReference>
<dbReference type="Gene3D" id="3.30.9.10">
    <property type="entry name" value="D-Amino Acid Oxidase, subunit A, domain 2"/>
    <property type="match status" value="1"/>
</dbReference>
<reference evidence="3 4" key="1">
    <citation type="submission" date="2018-06" db="EMBL/GenBank/DDBJ databases">
        <title>Genomic Encyclopedia of Archaeal and Bacterial Type Strains, Phase II (KMG-II): from individual species to whole genera.</title>
        <authorList>
            <person name="Goeker M."/>
        </authorList>
    </citation>
    <scope>NUCLEOTIDE SEQUENCE [LARGE SCALE GENOMIC DNA]</scope>
    <source>
        <strain evidence="3 4">ATCC BAA-1881</strain>
    </source>
</reference>
<evidence type="ECO:0000313" key="3">
    <source>
        <dbReference type="EMBL" id="PZW30577.1"/>
    </source>
</evidence>
<gene>
    <name evidence="3" type="ORF">EI42_02549</name>
</gene>
<dbReference type="GO" id="GO:0005737">
    <property type="term" value="C:cytoplasm"/>
    <property type="evidence" value="ECO:0007669"/>
    <property type="project" value="TreeGrafter"/>
</dbReference>
<evidence type="ECO:0000256" key="1">
    <source>
        <dbReference type="ARBA" id="ARBA00023002"/>
    </source>
</evidence>
<dbReference type="PANTHER" id="PTHR13847:SF287">
    <property type="entry name" value="FAD-DEPENDENT OXIDOREDUCTASE DOMAIN-CONTAINING PROTEIN 1"/>
    <property type="match status" value="1"/>
</dbReference>
<dbReference type="InterPro" id="IPR006076">
    <property type="entry name" value="FAD-dep_OxRdtase"/>
</dbReference>
<accession>A0A326U780</accession>
<organism evidence="3 4">
    <name type="scientific">Thermosporothrix hazakensis</name>
    <dbReference type="NCBI Taxonomy" id="644383"/>
    <lineage>
        <taxon>Bacteria</taxon>
        <taxon>Bacillati</taxon>
        <taxon>Chloroflexota</taxon>
        <taxon>Ktedonobacteria</taxon>
        <taxon>Ktedonobacterales</taxon>
        <taxon>Thermosporotrichaceae</taxon>
        <taxon>Thermosporothrix</taxon>
    </lineage>
</organism>
<dbReference type="GO" id="GO:0016491">
    <property type="term" value="F:oxidoreductase activity"/>
    <property type="evidence" value="ECO:0007669"/>
    <property type="project" value="UniProtKB-KW"/>
</dbReference>
<feature type="domain" description="FAD dependent oxidoreductase" evidence="2">
    <location>
        <begin position="6"/>
        <end position="358"/>
    </location>
</feature>
<dbReference type="PANTHER" id="PTHR13847">
    <property type="entry name" value="SARCOSINE DEHYDROGENASE-RELATED"/>
    <property type="match status" value="1"/>
</dbReference>
<evidence type="ECO:0000313" key="4">
    <source>
        <dbReference type="Proteomes" id="UP000248806"/>
    </source>
</evidence>
<dbReference type="EMBL" id="QKUF01000007">
    <property type="protein sequence ID" value="PZW30577.1"/>
    <property type="molecule type" value="Genomic_DNA"/>
</dbReference>
<name>A0A326U780_THEHA</name>
<protein>
    <submittedName>
        <fullName evidence="3">Sarcosine oxidase subunit beta</fullName>
    </submittedName>
</protein>
<dbReference type="RefSeq" id="WP_111322411.1">
    <property type="nucleotide sequence ID" value="NZ_BIFX01000001.1"/>
</dbReference>
<sequence>MTQTADCIIIGGGVIGTSIAYHLAKQGSGRVLLVERRAICNGTTAHSGAIVRQHYSHDFTVRMAKESLHLFQHFNDLVGGDCGFIQTGVLIFADQEGEKTLQANVALQQAQGVNVEVLTPADVRARCPEYSGNDISLACYEPDAGVADPMATTHCFARRARDYGATILEGAAVQRILIEKGRVIGVETTQGRFLAPSIVLAANVWSVALAHQISISLPITATRHPMLALRQPDDMGGRYKAHAVCLDMSRSLYLRPDPGGVTLVGSCSDVHTPSDPDHYQQTLTREEISFFAHKAPEIMPALARAAMRGGWAGLYDDTPDYHPILSALPDYEGLYCAAGFSGHGFKLSPIVGQWMAALVRGDTLPADLLHFDIQRFQQGRTIRPQYASSGVLG</sequence>
<dbReference type="SUPFAM" id="SSF51905">
    <property type="entry name" value="FAD/NAD(P)-binding domain"/>
    <property type="match status" value="1"/>
</dbReference>
<proteinExistence type="predicted"/>
<keyword evidence="1" id="KW-0560">Oxidoreductase</keyword>
<evidence type="ECO:0000259" key="2">
    <source>
        <dbReference type="Pfam" id="PF01266"/>
    </source>
</evidence>
<dbReference type="InterPro" id="IPR036188">
    <property type="entry name" value="FAD/NAD-bd_sf"/>
</dbReference>
<dbReference type="AlphaFoldDB" id="A0A326U780"/>